<evidence type="ECO:0000313" key="1">
    <source>
        <dbReference type="EMBL" id="OGE19636.1"/>
    </source>
</evidence>
<accession>A0A1F5ITH5</accession>
<gene>
    <name evidence="1" type="ORF">A2871_03150</name>
</gene>
<dbReference type="Proteomes" id="UP000176336">
    <property type="component" value="Unassembled WGS sequence"/>
</dbReference>
<evidence type="ECO:0000313" key="2">
    <source>
        <dbReference type="Proteomes" id="UP000176336"/>
    </source>
</evidence>
<dbReference type="AlphaFoldDB" id="A0A1F5ITH5"/>
<comment type="caution">
    <text evidence="1">The sequence shown here is derived from an EMBL/GenBank/DDBJ whole genome shotgun (WGS) entry which is preliminary data.</text>
</comment>
<name>A0A1F5ITH5_9BACT</name>
<proteinExistence type="predicted"/>
<reference evidence="1 2" key="1">
    <citation type="journal article" date="2016" name="Nat. Commun.">
        <title>Thousands of microbial genomes shed light on interconnected biogeochemical processes in an aquifer system.</title>
        <authorList>
            <person name="Anantharaman K."/>
            <person name="Brown C.T."/>
            <person name="Hug L.A."/>
            <person name="Sharon I."/>
            <person name="Castelle C.J."/>
            <person name="Probst A.J."/>
            <person name="Thomas B.C."/>
            <person name="Singh A."/>
            <person name="Wilkins M.J."/>
            <person name="Karaoz U."/>
            <person name="Brodie E.L."/>
            <person name="Williams K.H."/>
            <person name="Hubbard S.S."/>
            <person name="Banfield J.F."/>
        </authorList>
    </citation>
    <scope>NUCLEOTIDE SEQUENCE [LARGE SCALE GENOMIC DNA]</scope>
</reference>
<dbReference type="EMBL" id="MFCR01000002">
    <property type="protein sequence ID" value="OGE19636.1"/>
    <property type="molecule type" value="Genomic_DNA"/>
</dbReference>
<organism evidence="1 2">
    <name type="scientific">Candidatus Daviesbacteria bacterium RIFCSPHIGHO2_01_FULL_41_23</name>
    <dbReference type="NCBI Taxonomy" id="1797764"/>
    <lineage>
        <taxon>Bacteria</taxon>
        <taxon>Candidatus Daviesiibacteriota</taxon>
    </lineage>
</organism>
<sequence>MNLFANFNALVVGVLTAVSATVSPVLPGYVQQKMETPVPVISQVASQAAQIQADGENYYYIQGTYSYLGQKINYHIIVPKNGGSFNGAISGACEAQLGANYAGGNGGAISGSASGKCNLLFVKYEGNIPFKGNLYPKEKKLVIELEGAHLPAITLNYN</sequence>
<protein>
    <submittedName>
        <fullName evidence="1">Uncharacterized protein</fullName>
    </submittedName>
</protein>